<gene>
    <name evidence="1" type="ORF">LCGC14_0722910</name>
</gene>
<sequence>MTNPNMLLHLAHAIIGAPSREHAANVFAQMCLQDRAAAVHLAEFLAYVIPDTTEIWAGILQGVAEHQAEQQTPPFTWEDADSVDTAASIDAHLHEGGDHAPNTQ</sequence>
<protein>
    <submittedName>
        <fullName evidence="1">Uncharacterized protein</fullName>
    </submittedName>
</protein>
<evidence type="ECO:0000313" key="1">
    <source>
        <dbReference type="EMBL" id="KKN41477.1"/>
    </source>
</evidence>
<dbReference type="EMBL" id="LAZR01001645">
    <property type="protein sequence ID" value="KKN41477.1"/>
    <property type="molecule type" value="Genomic_DNA"/>
</dbReference>
<proteinExistence type="predicted"/>
<organism evidence="1">
    <name type="scientific">marine sediment metagenome</name>
    <dbReference type="NCBI Taxonomy" id="412755"/>
    <lineage>
        <taxon>unclassified sequences</taxon>
        <taxon>metagenomes</taxon>
        <taxon>ecological metagenomes</taxon>
    </lineage>
</organism>
<comment type="caution">
    <text evidence="1">The sequence shown here is derived from an EMBL/GenBank/DDBJ whole genome shotgun (WGS) entry which is preliminary data.</text>
</comment>
<reference evidence="1" key="1">
    <citation type="journal article" date="2015" name="Nature">
        <title>Complex archaea that bridge the gap between prokaryotes and eukaryotes.</title>
        <authorList>
            <person name="Spang A."/>
            <person name="Saw J.H."/>
            <person name="Jorgensen S.L."/>
            <person name="Zaremba-Niedzwiedzka K."/>
            <person name="Martijn J."/>
            <person name="Lind A.E."/>
            <person name="van Eijk R."/>
            <person name="Schleper C."/>
            <person name="Guy L."/>
            <person name="Ettema T.J."/>
        </authorList>
    </citation>
    <scope>NUCLEOTIDE SEQUENCE</scope>
</reference>
<dbReference type="AlphaFoldDB" id="A0A0F9QWU3"/>
<name>A0A0F9QWU3_9ZZZZ</name>
<accession>A0A0F9QWU3</accession>